<dbReference type="Gene3D" id="1.25.40.10">
    <property type="entry name" value="Tetratricopeptide repeat domain"/>
    <property type="match status" value="1"/>
</dbReference>
<dbReference type="GO" id="GO:0031048">
    <property type="term" value="P:regulatory ncRNA-mediated heterochromatin formation"/>
    <property type="evidence" value="ECO:0007669"/>
    <property type="project" value="TreeGrafter"/>
</dbReference>
<evidence type="ECO:0008006" key="7">
    <source>
        <dbReference type="Google" id="ProtNLM"/>
    </source>
</evidence>
<feature type="compositionally biased region" description="Basic residues" evidence="4">
    <location>
        <begin position="1"/>
        <end position="15"/>
    </location>
</feature>
<evidence type="ECO:0000313" key="6">
    <source>
        <dbReference type="Proteomes" id="UP000053411"/>
    </source>
</evidence>
<feature type="compositionally biased region" description="Acidic residues" evidence="4">
    <location>
        <begin position="166"/>
        <end position="175"/>
    </location>
</feature>
<reference evidence="5 6" key="1">
    <citation type="submission" date="2015-01" db="EMBL/GenBank/DDBJ databases">
        <title>The Genome Sequence of Fonsecaea multimorphosa CBS 102226.</title>
        <authorList>
            <consortium name="The Broad Institute Genomics Platform"/>
            <person name="Cuomo C."/>
            <person name="de Hoog S."/>
            <person name="Gorbushina A."/>
            <person name="Stielow B."/>
            <person name="Teixiera M."/>
            <person name="Abouelleil A."/>
            <person name="Chapman S.B."/>
            <person name="Priest M."/>
            <person name="Young S.K."/>
            <person name="Wortman J."/>
            <person name="Nusbaum C."/>
            <person name="Birren B."/>
        </authorList>
    </citation>
    <scope>NUCLEOTIDE SEQUENCE [LARGE SCALE GENOMIC DNA]</scope>
    <source>
        <strain evidence="5 6">CBS 102226</strain>
    </source>
</reference>
<sequence length="1009" mass="114899">MPSSHHHPSQYRKIPRGISRPLARLDTREESVELLSHGREVREPSLFVEDRKGDPQNLTYGSLDRHAVPRYRPVGHGGLLGLGPNYRIVSRSESRLDVENVDIDSTRRSRRQSLLEKLPEDDQAAENVQSGVSLDSDLRQDFLSFEYGHPRKRRRILAGSEHATLEDSDSDESDTDSQALAQPKDAFDEFKRNPVHQRHMDLLRATETRPEDVSAWLTLIEYQPILFGEERRSRSSGPSSSRTVVDLKISLYEQALSCVKAREGRNTLILGLMREGMTVWDADKQASRWRTFLGEDASFDIWRLYLNFVQTNHVKFSFEPCLGIYKQWLQKAESASADHRRDTSCIYILLRLTLFVWQAGYTEHAVGIWQALLEFNYFRPRDIAPAELIPSFKQFWGSEVARIGEEGSAGWRSNANSEVEARSDKTFQVQHMDFEAWAAAENDLEKTAGLPARALDEVDQDDPYRVLLFSDVKDFLFSPTTEEGSWLLQDAFLLFAGLSPLSSLPESRVWERDPFVHSHSSASDVAVVPDGLGESNFGLQMRFREVFLAARHLSSQTNSGLLPSPASVVGSSLGFVRRAISQLARLASDEEPSEVHMEYAIALEAGIDLKSARKQTRSFLKRKADSLKLYNTYALLECQLGNLEAAERVWSTALSMRYSLSQDVQMDSFLLWRDWAYSYMCRKQFHHARVLLSLMTEEQVDLVRLRKEIETINEPSAAMQIKVEQYIKTHIDQGRSQKPAEQLPALIDVLAFHRYLNADLSLEVALQIYHASLISLTGLSTVSSSVLEAVHEHRARFIYAHSVTFGRSFRPRELLSVLKDSKETFPDNLNLSLLHYYFLQKAGLFDRLRQVDSKEDGHGDVQIEQSVVPCVYELMLELNRPSYSGSTNHSIRSAFKRVTQLGSSGHDSLQIWKTYVLWETSLIKFHDTSDLRGKESMRLEEKAQGQAAMATQSLYASLRACPWSKELCMLGFTQPALRNAIGNAKLRQVYETMLDRGIRVRLDITDTFL</sequence>
<dbReference type="AlphaFoldDB" id="A0A0D2JS38"/>
<dbReference type="Pfam" id="PF08424">
    <property type="entry name" value="NRDE-2"/>
    <property type="match status" value="1"/>
</dbReference>
<feature type="region of interest" description="Disordered" evidence="4">
    <location>
        <begin position="1"/>
        <end position="23"/>
    </location>
</feature>
<feature type="region of interest" description="Disordered" evidence="4">
    <location>
        <begin position="160"/>
        <end position="188"/>
    </location>
</feature>
<evidence type="ECO:0000256" key="1">
    <source>
        <dbReference type="ARBA" id="ARBA00004123"/>
    </source>
</evidence>
<dbReference type="PANTHER" id="PTHR13471">
    <property type="entry name" value="TETRATRICOPEPTIDE-LIKE HELICAL"/>
    <property type="match status" value="1"/>
</dbReference>
<dbReference type="GeneID" id="27716856"/>
<gene>
    <name evidence="5" type="ORF">Z520_11110</name>
</gene>
<dbReference type="EMBL" id="KN848096">
    <property type="protein sequence ID" value="KIX93254.1"/>
    <property type="molecule type" value="Genomic_DNA"/>
</dbReference>
<comment type="similarity">
    <text evidence="2">Belongs to the NRDE2 family.</text>
</comment>
<name>A0A0D2JS38_9EURO</name>
<dbReference type="OrthoDB" id="297219at2759"/>
<evidence type="ECO:0000256" key="3">
    <source>
        <dbReference type="ARBA" id="ARBA00023242"/>
    </source>
</evidence>
<dbReference type="VEuPathDB" id="FungiDB:Z520_11110"/>
<accession>A0A0D2JS38</accession>
<evidence type="ECO:0000256" key="2">
    <source>
        <dbReference type="ARBA" id="ARBA00009265"/>
    </source>
</evidence>
<comment type="subcellular location">
    <subcellularLocation>
        <location evidence="1">Nucleus</location>
    </subcellularLocation>
</comment>
<organism evidence="5 6">
    <name type="scientific">Fonsecaea multimorphosa CBS 102226</name>
    <dbReference type="NCBI Taxonomy" id="1442371"/>
    <lineage>
        <taxon>Eukaryota</taxon>
        <taxon>Fungi</taxon>
        <taxon>Dikarya</taxon>
        <taxon>Ascomycota</taxon>
        <taxon>Pezizomycotina</taxon>
        <taxon>Eurotiomycetes</taxon>
        <taxon>Chaetothyriomycetidae</taxon>
        <taxon>Chaetothyriales</taxon>
        <taxon>Herpotrichiellaceae</taxon>
        <taxon>Fonsecaea</taxon>
    </lineage>
</organism>
<dbReference type="Proteomes" id="UP000053411">
    <property type="component" value="Unassembled WGS sequence"/>
</dbReference>
<dbReference type="GO" id="GO:0071013">
    <property type="term" value="C:catalytic step 2 spliceosome"/>
    <property type="evidence" value="ECO:0007669"/>
    <property type="project" value="TreeGrafter"/>
</dbReference>
<dbReference type="PANTHER" id="PTHR13471:SF0">
    <property type="entry name" value="NUCLEAR EXOSOME REGULATOR NRDE2"/>
    <property type="match status" value="1"/>
</dbReference>
<evidence type="ECO:0000313" key="5">
    <source>
        <dbReference type="EMBL" id="KIX93254.1"/>
    </source>
</evidence>
<dbReference type="RefSeq" id="XP_016627377.1">
    <property type="nucleotide sequence ID" value="XM_016781599.1"/>
</dbReference>
<keyword evidence="6" id="KW-1185">Reference proteome</keyword>
<protein>
    <recommendedName>
        <fullName evidence="7">DUF1740-domain-containing protein</fullName>
    </recommendedName>
</protein>
<dbReference type="InterPro" id="IPR011990">
    <property type="entry name" value="TPR-like_helical_dom_sf"/>
</dbReference>
<keyword evidence="3" id="KW-0539">Nucleus</keyword>
<dbReference type="GO" id="GO:1902369">
    <property type="term" value="P:negative regulation of RNA catabolic process"/>
    <property type="evidence" value="ECO:0007669"/>
    <property type="project" value="TreeGrafter"/>
</dbReference>
<dbReference type="STRING" id="1442371.A0A0D2JS38"/>
<evidence type="ECO:0000256" key="4">
    <source>
        <dbReference type="SAM" id="MobiDB-lite"/>
    </source>
</evidence>
<proteinExistence type="inferred from homology"/>
<dbReference type="InterPro" id="IPR013633">
    <property type="entry name" value="NRDE-2"/>
</dbReference>